<dbReference type="Gene3D" id="3.90.1680.10">
    <property type="entry name" value="SOS response associated peptidase-like"/>
    <property type="match status" value="1"/>
</dbReference>
<dbReference type="SUPFAM" id="SSF143081">
    <property type="entry name" value="BB1717-like"/>
    <property type="match status" value="1"/>
</dbReference>
<evidence type="ECO:0000256" key="3">
    <source>
        <dbReference type="ARBA" id="ARBA00022763"/>
    </source>
</evidence>
<reference evidence="10 11" key="1">
    <citation type="submission" date="2019-03" db="EMBL/GenBank/DDBJ databases">
        <title>Genomic Encyclopedia of Type Strains, Phase IV (KMG-IV): sequencing the most valuable type-strain genomes for metagenomic binning, comparative biology and taxonomic classification.</title>
        <authorList>
            <person name="Goeker M."/>
        </authorList>
    </citation>
    <scope>NUCLEOTIDE SEQUENCE [LARGE SCALE GENOMIC DNA]</scope>
    <source>
        <strain evidence="10 11">DSM 654</strain>
    </source>
</reference>
<dbReference type="Pfam" id="PF02586">
    <property type="entry name" value="SRAP"/>
    <property type="match status" value="1"/>
</dbReference>
<name>A0A4R3UHP1_ROSSA</name>
<dbReference type="RefSeq" id="WP_132575786.1">
    <property type="nucleotide sequence ID" value="NZ_CBCSGL010000042.1"/>
</dbReference>
<keyword evidence="6" id="KW-0238">DNA-binding</keyword>
<comment type="caution">
    <text evidence="10">The sequence shown here is derived from an EMBL/GenBank/DDBJ whole genome shotgun (WGS) entry which is preliminary data.</text>
</comment>
<evidence type="ECO:0000313" key="10">
    <source>
        <dbReference type="EMBL" id="TCU88938.1"/>
    </source>
</evidence>
<sequence length="271" mass="29990">MRSNYEPVTDSDRLLASFGVTLSGEADLASQCSAGVTAPFIVRAEVKSPGALGDAKFGLLGLLPHFATDIGFGKQTCNCRMETMKSQPAFRESWWAARRCVIPVELISEWNYESGRPQMWHVQRADEAPMGLAGLWNDWTSPAGERVLSFSLLTLNADGHEVFGRLNAPDHEKRMPVILPINAQELWLYGAMKDAERLLTRYPAEQLQATSREPPSKAWTEPESWAAVPDMFASEWHALAAEQPPKRAVRAPRALAPKPHELPGPITGDLF</sequence>
<keyword evidence="2 8" id="KW-0645">Protease</keyword>
<feature type="region of interest" description="Disordered" evidence="9">
    <location>
        <begin position="243"/>
        <end position="271"/>
    </location>
</feature>
<dbReference type="PANTHER" id="PTHR13604">
    <property type="entry name" value="DC12-RELATED"/>
    <property type="match status" value="1"/>
</dbReference>
<evidence type="ECO:0000256" key="1">
    <source>
        <dbReference type="ARBA" id="ARBA00008136"/>
    </source>
</evidence>
<evidence type="ECO:0000256" key="9">
    <source>
        <dbReference type="SAM" id="MobiDB-lite"/>
    </source>
</evidence>
<dbReference type="EC" id="3.4.-.-" evidence="8"/>
<gene>
    <name evidence="10" type="ORF">EV671_103720</name>
</gene>
<dbReference type="GO" id="GO:0008233">
    <property type="term" value="F:peptidase activity"/>
    <property type="evidence" value="ECO:0007669"/>
    <property type="project" value="UniProtKB-KW"/>
</dbReference>
<evidence type="ECO:0000313" key="11">
    <source>
        <dbReference type="Proteomes" id="UP000295110"/>
    </source>
</evidence>
<evidence type="ECO:0000256" key="8">
    <source>
        <dbReference type="RuleBase" id="RU364100"/>
    </source>
</evidence>
<dbReference type="OrthoDB" id="6192129at2"/>
<evidence type="ECO:0000256" key="4">
    <source>
        <dbReference type="ARBA" id="ARBA00022801"/>
    </source>
</evidence>
<evidence type="ECO:0000256" key="7">
    <source>
        <dbReference type="ARBA" id="ARBA00023239"/>
    </source>
</evidence>
<comment type="similarity">
    <text evidence="1 8">Belongs to the SOS response-associated peptidase family.</text>
</comment>
<dbReference type="EMBL" id="SMBU01000037">
    <property type="protein sequence ID" value="TCU88938.1"/>
    <property type="molecule type" value="Genomic_DNA"/>
</dbReference>
<keyword evidence="7" id="KW-0456">Lyase</keyword>
<keyword evidence="3" id="KW-0227">DNA damage</keyword>
<dbReference type="GO" id="GO:0006508">
    <property type="term" value="P:proteolysis"/>
    <property type="evidence" value="ECO:0007669"/>
    <property type="project" value="UniProtKB-KW"/>
</dbReference>
<keyword evidence="5" id="KW-0190">Covalent protein-DNA linkage</keyword>
<protein>
    <recommendedName>
        <fullName evidence="8">Abasic site processing protein</fullName>
        <ecNumber evidence="8">3.4.-.-</ecNumber>
    </recommendedName>
</protein>
<keyword evidence="4 8" id="KW-0378">Hydrolase</keyword>
<evidence type="ECO:0000256" key="5">
    <source>
        <dbReference type="ARBA" id="ARBA00023124"/>
    </source>
</evidence>
<organism evidence="10 11">
    <name type="scientific">Roseateles saccharophilus</name>
    <name type="common">Pseudomonas saccharophila</name>
    <dbReference type="NCBI Taxonomy" id="304"/>
    <lineage>
        <taxon>Bacteria</taxon>
        <taxon>Pseudomonadati</taxon>
        <taxon>Pseudomonadota</taxon>
        <taxon>Betaproteobacteria</taxon>
        <taxon>Burkholderiales</taxon>
        <taxon>Sphaerotilaceae</taxon>
        <taxon>Roseateles</taxon>
    </lineage>
</organism>
<dbReference type="GO" id="GO:0003697">
    <property type="term" value="F:single-stranded DNA binding"/>
    <property type="evidence" value="ECO:0007669"/>
    <property type="project" value="InterPro"/>
</dbReference>
<evidence type="ECO:0000256" key="2">
    <source>
        <dbReference type="ARBA" id="ARBA00022670"/>
    </source>
</evidence>
<dbReference type="PANTHER" id="PTHR13604:SF0">
    <property type="entry name" value="ABASIC SITE PROCESSING PROTEIN HMCES"/>
    <property type="match status" value="1"/>
</dbReference>
<dbReference type="InterPro" id="IPR003738">
    <property type="entry name" value="SRAP"/>
</dbReference>
<dbReference type="Proteomes" id="UP000295110">
    <property type="component" value="Unassembled WGS sequence"/>
</dbReference>
<evidence type="ECO:0000256" key="6">
    <source>
        <dbReference type="ARBA" id="ARBA00023125"/>
    </source>
</evidence>
<accession>A0A4R3UHP1</accession>
<dbReference type="AlphaFoldDB" id="A0A4R3UHP1"/>
<dbReference type="InterPro" id="IPR036590">
    <property type="entry name" value="SRAP-like"/>
</dbReference>
<proteinExistence type="inferred from homology"/>
<dbReference type="GO" id="GO:0016829">
    <property type="term" value="F:lyase activity"/>
    <property type="evidence" value="ECO:0007669"/>
    <property type="project" value="UniProtKB-KW"/>
</dbReference>
<keyword evidence="11" id="KW-1185">Reference proteome</keyword>
<dbReference type="GO" id="GO:0106300">
    <property type="term" value="P:protein-DNA covalent cross-linking repair"/>
    <property type="evidence" value="ECO:0007669"/>
    <property type="project" value="InterPro"/>
</dbReference>